<dbReference type="SUPFAM" id="SSF52833">
    <property type="entry name" value="Thioredoxin-like"/>
    <property type="match status" value="1"/>
</dbReference>
<proteinExistence type="inferred from homology"/>
<dbReference type="OrthoDB" id="70332at2157"/>
<dbReference type="GO" id="GO:0046872">
    <property type="term" value="F:metal ion binding"/>
    <property type="evidence" value="ECO:0007669"/>
    <property type="project" value="UniProtKB-KW"/>
</dbReference>
<name>B5IAM5_ACIB4</name>
<dbReference type="EMBL" id="CP001941">
    <property type="protein sequence ID" value="ADD08615.1"/>
    <property type="molecule type" value="Genomic_DNA"/>
</dbReference>
<dbReference type="InterPro" id="IPR028431">
    <property type="entry name" value="NADP_DH_HndA-like"/>
</dbReference>
<dbReference type="NCBIfam" id="NF005722">
    <property type="entry name" value="PRK07539.1-2"/>
    <property type="match status" value="1"/>
</dbReference>
<keyword evidence="4" id="KW-0408">Iron</keyword>
<dbReference type="PIRSF" id="PIRSF000216">
    <property type="entry name" value="NADH_DH_24kDa"/>
    <property type="match status" value="1"/>
</dbReference>
<dbReference type="AlphaFoldDB" id="B5IAM5"/>
<dbReference type="InterPro" id="IPR036249">
    <property type="entry name" value="Thioredoxin-like_sf"/>
</dbReference>
<dbReference type="Gene3D" id="3.40.30.10">
    <property type="entry name" value="Glutaredoxin"/>
    <property type="match status" value="1"/>
</dbReference>
<sequence length="149" mass="17011">MEEKVLQIINKHKNKDSKLLAILHDVQDEFGYIPEEAIKTIAKELGMKKGEVYDAASFYSFFRFKPEGKHEVMICDCIVCHIKGSERIIERIEKEFGVKMGETTKDGKFTFKIVEGLGHCEHSPVMMIDGKIYGDLTPDKVVEILRGCQ</sequence>
<dbReference type="HOGENOM" id="CLU_054362_2_1_2"/>
<evidence type="ECO:0000256" key="2">
    <source>
        <dbReference type="ARBA" id="ARBA00022714"/>
    </source>
</evidence>
<dbReference type="PANTHER" id="PTHR43342:SF1">
    <property type="entry name" value="BIFURCATING [FEFE] HYDROGENASE GAMMA SUBUNIT"/>
    <property type="match status" value="1"/>
</dbReference>
<dbReference type="KEGG" id="abi:Aboo_0806"/>
<evidence type="ECO:0000256" key="3">
    <source>
        <dbReference type="ARBA" id="ARBA00022723"/>
    </source>
</evidence>
<dbReference type="InterPro" id="IPR042128">
    <property type="entry name" value="NuoE_dom"/>
</dbReference>
<protein>
    <submittedName>
        <fullName evidence="7">NADH dehydrogenase (Ubiquinone) 24 kDa subunit</fullName>
    </submittedName>
</protein>
<evidence type="ECO:0000313" key="7">
    <source>
        <dbReference type="EMBL" id="ADD08615.1"/>
    </source>
</evidence>
<dbReference type="STRING" id="439481.Aboo_0806"/>
<evidence type="ECO:0000256" key="4">
    <source>
        <dbReference type="ARBA" id="ARBA00023004"/>
    </source>
</evidence>
<gene>
    <name evidence="7" type="ordered locus">Aboo_0806</name>
</gene>
<dbReference type="PANTHER" id="PTHR43342">
    <property type="entry name" value="NADH-QUINONE OXIDOREDUCTASE, E SUBUNIT"/>
    <property type="match status" value="1"/>
</dbReference>
<organism evidence="7 8">
    <name type="scientific">Aciduliprofundum boonei (strain DSM 19572 / T469)</name>
    <dbReference type="NCBI Taxonomy" id="439481"/>
    <lineage>
        <taxon>Archaea</taxon>
        <taxon>Methanobacteriati</taxon>
        <taxon>Thermoplasmatota</taxon>
        <taxon>DHVE2 group</taxon>
        <taxon>Candidatus Aciduliprofundum</taxon>
    </lineage>
</organism>
<dbReference type="GO" id="GO:0051537">
    <property type="term" value="F:2 iron, 2 sulfur cluster binding"/>
    <property type="evidence" value="ECO:0007669"/>
    <property type="project" value="UniProtKB-KW"/>
</dbReference>
<dbReference type="Proteomes" id="UP000001400">
    <property type="component" value="Chromosome"/>
</dbReference>
<reference evidence="7" key="1">
    <citation type="submission" date="2010-02" db="EMBL/GenBank/DDBJ databases">
        <title>Complete sequence of Aciduliprofundum boonei T469.</title>
        <authorList>
            <consortium name="US DOE Joint Genome Institute"/>
            <person name="Lucas S."/>
            <person name="Copeland A."/>
            <person name="Lapidus A."/>
            <person name="Cheng J.-F."/>
            <person name="Bruce D."/>
            <person name="Goodwin L."/>
            <person name="Pitluck S."/>
            <person name="Saunders E."/>
            <person name="Detter J.C."/>
            <person name="Han C."/>
            <person name="Tapia R."/>
            <person name="Land M."/>
            <person name="Hauser L."/>
            <person name="Kyrpides N."/>
            <person name="Mikhailova N."/>
            <person name="Flores G."/>
            <person name="Reysenbach A.-L."/>
            <person name="Woyke T."/>
        </authorList>
    </citation>
    <scope>NUCLEOTIDE SEQUENCE</scope>
    <source>
        <strain evidence="7">T469</strain>
    </source>
</reference>
<keyword evidence="5" id="KW-0411">Iron-sulfur</keyword>
<comment type="similarity">
    <text evidence="1">Belongs to the complex I 24 kDa subunit family.</text>
</comment>
<dbReference type="GO" id="GO:0016491">
    <property type="term" value="F:oxidoreductase activity"/>
    <property type="evidence" value="ECO:0007669"/>
    <property type="project" value="InterPro"/>
</dbReference>
<comment type="cofactor">
    <cofactor evidence="6">
        <name>[2Fe-2S] cluster</name>
        <dbReference type="ChEBI" id="CHEBI:190135"/>
    </cofactor>
</comment>
<evidence type="ECO:0000256" key="5">
    <source>
        <dbReference type="ARBA" id="ARBA00023014"/>
    </source>
</evidence>
<keyword evidence="8" id="KW-1185">Reference proteome</keyword>
<evidence type="ECO:0000256" key="1">
    <source>
        <dbReference type="ARBA" id="ARBA00010643"/>
    </source>
</evidence>
<dbReference type="Gene3D" id="1.10.10.1590">
    <property type="entry name" value="NADH-quinone oxidoreductase subunit E"/>
    <property type="match status" value="1"/>
</dbReference>
<dbReference type="Pfam" id="PF01257">
    <property type="entry name" value="2Fe-2S_thioredx"/>
    <property type="match status" value="1"/>
</dbReference>
<dbReference type="eggNOG" id="arCOG04890">
    <property type="taxonomic scope" value="Archaea"/>
</dbReference>
<dbReference type="CDD" id="cd03064">
    <property type="entry name" value="TRX_Fd_NuoE"/>
    <property type="match status" value="1"/>
</dbReference>
<accession>B5IAM5</accession>
<evidence type="ECO:0000313" key="8">
    <source>
        <dbReference type="Proteomes" id="UP000001400"/>
    </source>
</evidence>
<keyword evidence="3" id="KW-0479">Metal-binding</keyword>
<dbReference type="InterPro" id="IPR002023">
    <property type="entry name" value="NuoE-like"/>
</dbReference>
<evidence type="ECO:0000256" key="6">
    <source>
        <dbReference type="ARBA" id="ARBA00034078"/>
    </source>
</evidence>
<dbReference type="RefSeq" id="WP_008082250.1">
    <property type="nucleotide sequence ID" value="NC_013926.1"/>
</dbReference>
<dbReference type="InterPro" id="IPR041921">
    <property type="entry name" value="NuoE_N"/>
</dbReference>
<keyword evidence="2" id="KW-0001">2Fe-2S</keyword>
<dbReference type="GeneID" id="8827756"/>
<dbReference type="FunFam" id="1.10.10.1590:FF:000001">
    <property type="entry name" value="NADH-quinone oxidoreductase subunit E"/>
    <property type="match status" value="1"/>
</dbReference>